<dbReference type="RefSeq" id="WP_123689715.1">
    <property type="nucleotide sequence ID" value="NZ_AP019700.1"/>
</dbReference>
<dbReference type="OrthoDB" id="7605679at2"/>
<dbReference type="Proteomes" id="UP000278222">
    <property type="component" value="Unassembled WGS sequence"/>
</dbReference>
<dbReference type="AlphaFoldDB" id="A0A3N1MCK2"/>
<reference evidence="1 2" key="1">
    <citation type="submission" date="2018-11" db="EMBL/GenBank/DDBJ databases">
        <title>Genomic Encyclopedia of Type Strains, Phase IV (KMG-IV): sequencing the most valuable type-strain genomes for metagenomic binning, comparative biology and taxonomic classification.</title>
        <authorList>
            <person name="Goeker M."/>
        </authorList>
    </citation>
    <scope>NUCLEOTIDE SEQUENCE [LARGE SCALE GENOMIC DNA]</scope>
    <source>
        <strain evidence="1 2">DSM 5900</strain>
    </source>
</reference>
<proteinExistence type="predicted"/>
<keyword evidence="2" id="KW-1185">Reference proteome</keyword>
<accession>A0A3N1MCK2</accession>
<sequence length="370" mass="38984">MTNYAFSDLPPSAGLADADLFAVTDDPAGTPASQKATAAQVAAYVHAETSDMTEATVAGGGDFVPARVSGNTRKLAIQTILQTLRSLTSLGSNVDPADRLLITDESAAGDPAKYVDYESFMASIKNLPEATVPPSDGKLLIVDSGASDAFWTSLPNLLAGIDNTSLFAAFAATIDGAADRMFYWDDSAGAIRGISPDQLGQVRQTIWVPARAWKPRTTNGPAEGNTELSTNKRMVVSLDFDASVQEYAEFSAWLPKSWDLSSMAYRAAWTTATGSGGVTWSVACRADSDDDALDQAMGTAVLVTDTRIADNDLHITAESAALNAGGTPAELDLVTFVISRAVGDGGDTKTGDAKFLGLHLYFNTRFRSDV</sequence>
<dbReference type="EMBL" id="RJKX01000013">
    <property type="protein sequence ID" value="ROQ00437.1"/>
    <property type="molecule type" value="Genomic_DNA"/>
</dbReference>
<protein>
    <submittedName>
        <fullName evidence="1">Uncharacterized protein</fullName>
    </submittedName>
</protein>
<evidence type="ECO:0000313" key="1">
    <source>
        <dbReference type="EMBL" id="ROQ00437.1"/>
    </source>
</evidence>
<evidence type="ECO:0000313" key="2">
    <source>
        <dbReference type="Proteomes" id="UP000278222"/>
    </source>
</evidence>
<organism evidence="1 2">
    <name type="scientific">Stella humosa</name>
    <dbReference type="NCBI Taxonomy" id="94"/>
    <lineage>
        <taxon>Bacteria</taxon>
        <taxon>Pseudomonadati</taxon>
        <taxon>Pseudomonadota</taxon>
        <taxon>Alphaproteobacteria</taxon>
        <taxon>Rhodospirillales</taxon>
        <taxon>Stellaceae</taxon>
        <taxon>Stella</taxon>
    </lineage>
</organism>
<name>A0A3N1MCK2_9PROT</name>
<gene>
    <name evidence="1" type="ORF">EDC65_2236</name>
</gene>
<comment type="caution">
    <text evidence="1">The sequence shown here is derived from an EMBL/GenBank/DDBJ whole genome shotgun (WGS) entry which is preliminary data.</text>
</comment>